<dbReference type="InterPro" id="IPR025723">
    <property type="entry name" value="ArsA/GET3_ATPase-like"/>
</dbReference>
<dbReference type="Pfam" id="PF02374">
    <property type="entry name" value="ArsA_ATPase"/>
    <property type="match status" value="2"/>
</dbReference>
<dbReference type="GO" id="GO:0016887">
    <property type="term" value="F:ATP hydrolysis activity"/>
    <property type="evidence" value="ECO:0007669"/>
    <property type="project" value="InterPro"/>
</dbReference>
<dbReference type="InterPro" id="IPR027541">
    <property type="entry name" value="Ars_ATPase"/>
</dbReference>
<dbReference type="PANTHER" id="PTHR10803">
    <property type="entry name" value="ARSENICAL PUMP-DRIVING ATPASE ARSENITE-TRANSLOCATING ATPASE"/>
    <property type="match status" value="1"/>
</dbReference>
<comment type="caution">
    <text evidence="3">The sequence shown here is derived from an EMBL/GenBank/DDBJ whole genome shotgun (WGS) entry which is preliminary data.</text>
</comment>
<dbReference type="Gene3D" id="3.40.50.300">
    <property type="entry name" value="P-loop containing nucleotide triphosphate hydrolases"/>
    <property type="match status" value="2"/>
</dbReference>
<dbReference type="EMBL" id="AXCY01000001">
    <property type="protein sequence ID" value="KGM12776.1"/>
    <property type="molecule type" value="Genomic_DNA"/>
</dbReference>
<accession>A0A0A0BXZ8</accession>
<dbReference type="Proteomes" id="UP000029839">
    <property type="component" value="Unassembled WGS sequence"/>
</dbReference>
<dbReference type="InterPro" id="IPR016300">
    <property type="entry name" value="ATPase_ArsA/GET3"/>
</dbReference>
<evidence type="ECO:0000313" key="4">
    <source>
        <dbReference type="Proteomes" id="UP000029839"/>
    </source>
</evidence>
<dbReference type="NCBIfam" id="TIGR00345">
    <property type="entry name" value="GET3_arsA_TRC40"/>
    <property type="match status" value="1"/>
</dbReference>
<dbReference type="NCBIfam" id="TIGR04291">
    <property type="entry name" value="arsen_driv_ArsA"/>
    <property type="match status" value="1"/>
</dbReference>
<dbReference type="SUPFAM" id="SSF52540">
    <property type="entry name" value="P-loop containing nucleoside triphosphate hydrolases"/>
    <property type="match status" value="2"/>
</dbReference>
<dbReference type="AlphaFoldDB" id="A0A0A0BXZ8"/>
<keyword evidence="4" id="KW-1185">Reference proteome</keyword>
<dbReference type="InterPro" id="IPR027417">
    <property type="entry name" value="P-loop_NTPase"/>
</dbReference>
<evidence type="ECO:0000256" key="1">
    <source>
        <dbReference type="ARBA" id="ARBA00011040"/>
    </source>
</evidence>
<dbReference type="OrthoDB" id="9780677at2"/>
<reference evidence="3 4" key="1">
    <citation type="submission" date="2013-08" db="EMBL/GenBank/DDBJ databases">
        <title>Genome sequencing of Cellulomonas carbonis T26.</title>
        <authorList>
            <person name="Chen F."/>
            <person name="Li Y."/>
            <person name="Wang G."/>
        </authorList>
    </citation>
    <scope>NUCLEOTIDE SEQUENCE [LARGE SCALE GENOMIC DNA]</scope>
    <source>
        <strain evidence="3 4">T26</strain>
    </source>
</reference>
<sequence>MPGVLSSPTPFLFFTGKGGVGKTSCAAATAVALADAGRRVLIVSTDPASNLAEVFGMPDPGTSGAVPVPGVPGLDVVNIDPSAAAAAYRERVVGPYRSLLPADAVASIEEELSGSCTVEVAAFNEFVTLLTDHEIADTYDHVVFDTAPTGHTLRLLGLPGAWTGFLETNTAGVTCVGPVSALGHAQEAYADSLDALRDGDRTTVVLVARAESSSLAEAGRASAELADLGMTAQHVVINGVLVDPAADDAVAVARRDRETAALGSAPALLSQATTMDTVPLFARAPIGVDALRAALSGEPAPSADEGVEPPELDTLGDLVAELAAREPCIVMTMGKGGVGKTTIAAALALALADRGLPVTLTTTDPAAHVDDVLPDPPANLEVTRIDPVAETAAWTEHVLATAGAGMGASARDLLTEDLRSPCTEEVAVFQAFARTVADAADRFVVIDTAPTGHTLLLLQSSQSFARQASARVGRADDAVTSLFASLADVERTRIVLVALPEATPVHEAAALQTDLARAGLRPWAWVANASLAATDTTDPVLSALAANETRWLEEITAASRRRAAVVPWFHDVPTGVEALRRLATS</sequence>
<protein>
    <submittedName>
        <fullName evidence="3">Arsenic ABC transporter ATPase</fullName>
    </submittedName>
</protein>
<organism evidence="3 4">
    <name type="scientific">Cellulomonas carbonis T26</name>
    <dbReference type="NCBI Taxonomy" id="947969"/>
    <lineage>
        <taxon>Bacteria</taxon>
        <taxon>Bacillati</taxon>
        <taxon>Actinomycetota</taxon>
        <taxon>Actinomycetes</taxon>
        <taxon>Micrococcales</taxon>
        <taxon>Cellulomonadaceae</taxon>
        <taxon>Cellulomonas</taxon>
    </lineage>
</organism>
<reference evidence="3 4" key="2">
    <citation type="journal article" date="2015" name="Stand. Genomic Sci.">
        <title>Draft genome sequence of Cellulomonas carbonis T26(T) and comparative analysis of six Cellulomonas genomes.</title>
        <authorList>
            <person name="Zhuang W."/>
            <person name="Zhang S."/>
            <person name="Xia X."/>
            <person name="Wang G."/>
        </authorList>
    </citation>
    <scope>NUCLEOTIDE SEQUENCE [LARGE SCALE GENOMIC DNA]</scope>
    <source>
        <strain evidence="3 4">T26</strain>
    </source>
</reference>
<dbReference type="GO" id="GO:0015446">
    <property type="term" value="F:ATPase-coupled arsenite transmembrane transporter activity"/>
    <property type="evidence" value="ECO:0007669"/>
    <property type="project" value="InterPro"/>
</dbReference>
<dbReference type="PANTHER" id="PTHR10803:SF3">
    <property type="entry name" value="ATPASE GET3"/>
    <property type="match status" value="1"/>
</dbReference>
<dbReference type="GO" id="GO:0005524">
    <property type="term" value="F:ATP binding"/>
    <property type="evidence" value="ECO:0007669"/>
    <property type="project" value="InterPro"/>
</dbReference>
<dbReference type="PIRSF" id="PIRSF001327">
    <property type="entry name" value="Arsenical_pump-driving_ATPase"/>
    <property type="match status" value="1"/>
</dbReference>
<feature type="domain" description="ArsA/GET3 Anion-transporting ATPase-like" evidence="2">
    <location>
        <begin position="329"/>
        <end position="463"/>
    </location>
</feature>
<proteinExistence type="inferred from homology"/>
<evidence type="ECO:0000259" key="2">
    <source>
        <dbReference type="Pfam" id="PF02374"/>
    </source>
</evidence>
<feature type="domain" description="ArsA/GET3 Anion-transporting ATPase-like" evidence="2">
    <location>
        <begin position="11"/>
        <end position="292"/>
    </location>
</feature>
<gene>
    <name evidence="3" type="ORF">N868_00420</name>
</gene>
<comment type="similarity">
    <text evidence="1">Belongs to the arsA ATPase family.</text>
</comment>
<dbReference type="CDD" id="cd02035">
    <property type="entry name" value="ArsA"/>
    <property type="match status" value="2"/>
</dbReference>
<name>A0A0A0BXZ8_9CELL</name>
<evidence type="ECO:0000313" key="3">
    <source>
        <dbReference type="EMBL" id="KGM12776.1"/>
    </source>
</evidence>